<feature type="chain" id="PRO_5046611238" description="Surface glycan-binding protein B xyloglucan binding domain-containing protein" evidence="1">
    <location>
        <begin position="27"/>
        <end position="379"/>
    </location>
</feature>
<organism evidence="4 5">
    <name type="scientific">Bacteroides sedimenti</name>
    <dbReference type="NCBI Taxonomy" id="2136147"/>
    <lineage>
        <taxon>Bacteria</taxon>
        <taxon>Pseudomonadati</taxon>
        <taxon>Bacteroidota</taxon>
        <taxon>Bacteroidia</taxon>
        <taxon>Bacteroidales</taxon>
        <taxon>Bacteroidaceae</taxon>
        <taxon>Bacteroides</taxon>
    </lineage>
</organism>
<dbReference type="InterPro" id="IPR014756">
    <property type="entry name" value="Ig_E-set"/>
</dbReference>
<dbReference type="Pfam" id="PF18329">
    <property type="entry name" value="SGBP_B_XBD"/>
    <property type="match status" value="1"/>
</dbReference>
<sequence>MKTINITKNVMLILLTLLTVSITSCKNDDNGTPGLPTFSQVTTIKDLKTPIIGGKMGDWIAIQGGNFEQTDSVLFNDVTVQMKDMYYENDVLYVQVPVKLPKKVNNKVTVMTSGGETAFDFKIDIPNLQLTGMFNEYTLPGDTIKIYGKFISLYEVSSSNTTVSFGGVESPVIKATDNYITAKVPLNVQSNVRVKAINKKYNVEAVCPGYYQDKHNVITTFDSDFPYTSSTGQQWVGEWKDPKPTSGKYLRFEVDQATYPNGLGWFYFFTSDVNYTLDMMQHPDKYTLRFELNMRLPVKTTNFFIYYYWAVAPTPMSGETFIVQNMGVWQTVNIPLEKIIPMGYTGTWTAYSLNIRVEDFAPVEPIAMYFDNFRIYQKE</sequence>
<dbReference type="PROSITE" id="PS51257">
    <property type="entry name" value="PROKAR_LIPOPROTEIN"/>
    <property type="match status" value="1"/>
</dbReference>
<evidence type="ECO:0008006" key="6">
    <source>
        <dbReference type="Google" id="ProtNLM"/>
    </source>
</evidence>
<dbReference type="InterPro" id="IPR002909">
    <property type="entry name" value="IPT_dom"/>
</dbReference>
<dbReference type="Pfam" id="PF01833">
    <property type="entry name" value="TIG"/>
    <property type="match status" value="1"/>
</dbReference>
<dbReference type="SUPFAM" id="SSF81296">
    <property type="entry name" value="E set domains"/>
    <property type="match status" value="2"/>
</dbReference>
<evidence type="ECO:0000313" key="5">
    <source>
        <dbReference type="Proteomes" id="UP001496674"/>
    </source>
</evidence>
<name>A0ABN6Z125_9BACE</name>
<keyword evidence="1" id="KW-0732">Signal</keyword>
<reference evidence="4 5" key="1">
    <citation type="submission" date="2023-04" db="EMBL/GenBank/DDBJ databases">
        <title>Draft genome sequence of acteroides sedimenti strain YN3PY1.</title>
        <authorList>
            <person name="Yoshida N."/>
        </authorList>
    </citation>
    <scope>NUCLEOTIDE SEQUENCE [LARGE SCALE GENOMIC DNA]</scope>
    <source>
        <strain evidence="4 5">YN3PY1</strain>
    </source>
</reference>
<protein>
    <recommendedName>
        <fullName evidence="6">Surface glycan-binding protein B xyloglucan binding domain-containing protein</fullName>
    </recommendedName>
</protein>
<evidence type="ECO:0000313" key="4">
    <source>
        <dbReference type="EMBL" id="BEG97774.1"/>
    </source>
</evidence>
<feature type="domain" description="IPT/TIG" evidence="2">
    <location>
        <begin position="141"/>
        <end position="200"/>
    </location>
</feature>
<evidence type="ECO:0000259" key="3">
    <source>
        <dbReference type="Pfam" id="PF18329"/>
    </source>
</evidence>
<proteinExistence type="predicted"/>
<gene>
    <name evidence="4" type="ORF">BSYN_00390</name>
</gene>
<dbReference type="RefSeq" id="WP_353332134.1">
    <property type="nucleotide sequence ID" value="NZ_AP028055.1"/>
</dbReference>
<dbReference type="InterPro" id="IPR040475">
    <property type="entry name" value="SGBP_B_XBD"/>
</dbReference>
<dbReference type="Gene3D" id="2.60.40.10">
    <property type="entry name" value="Immunoglobulins"/>
    <property type="match status" value="2"/>
</dbReference>
<dbReference type="EMBL" id="AP028055">
    <property type="protein sequence ID" value="BEG97774.1"/>
    <property type="molecule type" value="Genomic_DNA"/>
</dbReference>
<dbReference type="InterPro" id="IPR013783">
    <property type="entry name" value="Ig-like_fold"/>
</dbReference>
<accession>A0ABN6Z125</accession>
<feature type="signal peptide" evidence="1">
    <location>
        <begin position="1"/>
        <end position="26"/>
    </location>
</feature>
<evidence type="ECO:0000259" key="2">
    <source>
        <dbReference type="Pfam" id="PF01833"/>
    </source>
</evidence>
<feature type="domain" description="Surface glycan-binding protein B xyloglucan binding" evidence="3">
    <location>
        <begin position="211"/>
        <end position="376"/>
    </location>
</feature>
<dbReference type="Proteomes" id="UP001496674">
    <property type="component" value="Chromosome"/>
</dbReference>
<keyword evidence="5" id="KW-1185">Reference proteome</keyword>
<evidence type="ECO:0000256" key="1">
    <source>
        <dbReference type="SAM" id="SignalP"/>
    </source>
</evidence>